<gene>
    <name evidence="1" type="ORF">C5S46_06200</name>
</gene>
<protein>
    <submittedName>
        <fullName evidence="1">Pyridoxal phosphate-dependent aminotransferase</fullName>
    </submittedName>
</protein>
<reference evidence="1" key="1">
    <citation type="submission" date="2018-09" db="EMBL/GenBank/DDBJ databases">
        <title>A genomic encyclopedia of anaerobic methanotrophic archaea.</title>
        <authorList>
            <person name="Skennerton C.T."/>
            <person name="Chadwick G.L."/>
            <person name="Laso-Perez R."/>
            <person name="Leu A.O."/>
            <person name="Speth D.R."/>
            <person name="Yu H."/>
            <person name="Morgan-Lang C."/>
            <person name="Hatzenpichler R."/>
            <person name="Goudeau D."/>
            <person name="Malmstrom R."/>
            <person name="Woyke T."/>
            <person name="Hallam S."/>
            <person name="Tyson G.W."/>
            <person name="Wegener G."/>
            <person name="Boetius A."/>
            <person name="Orphan V.J."/>
        </authorList>
    </citation>
    <scope>NUCLEOTIDE SEQUENCE</scope>
    <source>
        <strain evidence="1">CONS3730D10UFb2</strain>
    </source>
</reference>
<dbReference type="Proteomes" id="UP000315423">
    <property type="component" value="Unassembled WGS sequence"/>
</dbReference>
<sequence length="380" mass="41937">MVSRRLQNIEESATLKMTNLANELKREGHDVISFTLGEPDFDTPKNICDAAIDSLRKGDTHYSPSPGIPELRFAIAQKLNNENNLNVEPAHVIVTPGAKQAVFEAILAVLDEGDEAILFDPAWVSYDPCIKIAGGKTVWVPLDHENDFNPSDIGQYITSKTKLIIVNSPSNPTGGIFTRDTLQEIADLAIDHDIMVLSDEIYEKIIYDKQHLSIGSLPQMEEHTITINGFSKAYAMTGWRLGYLATSHEVYQSMSKLQSHSVSSAATFVQWAGVEALKGDQSFIGEMVVEFKARRDLLVEGLNRLGIKSNYPSGAFYAFADVSEYGDGDAVCEQLLTEAYVAATPGSAFGPDSKDYIRISYATSKERIETALERIEKVFN</sequence>
<keyword evidence="1" id="KW-0808">Transferase</keyword>
<name>A0AC61S9D5_9EURY</name>
<proteinExistence type="predicted"/>
<dbReference type="EMBL" id="QYBA01000209">
    <property type="protein sequence ID" value="TKY91362.1"/>
    <property type="molecule type" value="Genomic_DNA"/>
</dbReference>
<accession>A0AC61S9D5</accession>
<evidence type="ECO:0000313" key="2">
    <source>
        <dbReference type="Proteomes" id="UP000315423"/>
    </source>
</evidence>
<organism evidence="1 2">
    <name type="scientific">Candidatus Methanomarinus sp</name>
    <dbReference type="NCBI Taxonomy" id="3386244"/>
    <lineage>
        <taxon>Archaea</taxon>
        <taxon>Methanobacteriati</taxon>
        <taxon>Methanobacteriota</taxon>
        <taxon>Stenosarchaea group</taxon>
        <taxon>Methanomicrobia</taxon>
        <taxon>Methanosarcinales</taxon>
        <taxon>ANME-2 cluster</taxon>
        <taxon>Candidatus Methanocomedenaceae</taxon>
        <taxon>Candidatus Methanomarinus</taxon>
    </lineage>
</organism>
<comment type="caution">
    <text evidence="1">The sequence shown here is derived from an EMBL/GenBank/DDBJ whole genome shotgun (WGS) entry which is preliminary data.</text>
</comment>
<evidence type="ECO:0000313" key="1">
    <source>
        <dbReference type="EMBL" id="TKY91362.1"/>
    </source>
</evidence>
<keyword evidence="1" id="KW-0032">Aminotransferase</keyword>